<protein>
    <recommendedName>
        <fullName evidence="2">B box-type domain-containing protein</fullName>
    </recommendedName>
</protein>
<keyword evidence="1" id="KW-0479">Metal-binding</keyword>
<dbReference type="InterPro" id="IPR000315">
    <property type="entry name" value="Znf_B-box"/>
</dbReference>
<evidence type="ECO:0000259" key="2">
    <source>
        <dbReference type="PROSITE" id="PS50119"/>
    </source>
</evidence>
<dbReference type="PROSITE" id="PS50119">
    <property type="entry name" value="ZF_BBOX"/>
    <property type="match status" value="1"/>
</dbReference>
<evidence type="ECO:0000313" key="3">
    <source>
        <dbReference type="EMBL" id="VDI51663.1"/>
    </source>
</evidence>
<reference evidence="3" key="1">
    <citation type="submission" date="2018-11" db="EMBL/GenBank/DDBJ databases">
        <authorList>
            <person name="Alioto T."/>
            <person name="Alioto T."/>
        </authorList>
    </citation>
    <scope>NUCLEOTIDE SEQUENCE</scope>
</reference>
<keyword evidence="1" id="KW-0862">Zinc</keyword>
<comment type="caution">
    <text evidence="3">The sequence shown here is derived from an EMBL/GenBank/DDBJ whole genome shotgun (WGS) entry which is preliminary data.</text>
</comment>
<dbReference type="EMBL" id="UYJE01007081">
    <property type="protein sequence ID" value="VDI51663.1"/>
    <property type="molecule type" value="Genomic_DNA"/>
</dbReference>
<proteinExistence type="predicted"/>
<dbReference type="Gene3D" id="3.30.160.60">
    <property type="entry name" value="Classic Zinc Finger"/>
    <property type="match status" value="1"/>
</dbReference>
<dbReference type="CDD" id="cd19757">
    <property type="entry name" value="Bbox1"/>
    <property type="match status" value="1"/>
</dbReference>
<name>A0A8B6FMN7_MYTGA</name>
<gene>
    <name evidence="3" type="ORF">MGAL_10B012197</name>
</gene>
<dbReference type="Gene3D" id="2.130.10.10">
    <property type="entry name" value="YVTN repeat-like/Quinoprotein amine dehydrogenase"/>
    <property type="match status" value="1"/>
</dbReference>
<dbReference type="SUPFAM" id="SSF101898">
    <property type="entry name" value="NHL repeat"/>
    <property type="match status" value="1"/>
</dbReference>
<dbReference type="OrthoDB" id="6050885at2759"/>
<dbReference type="PANTHER" id="PTHR25462">
    <property type="entry name" value="BONUS, ISOFORM C-RELATED"/>
    <property type="match status" value="1"/>
</dbReference>
<dbReference type="PANTHER" id="PTHR25462:SF296">
    <property type="entry name" value="MEIOTIC P26, ISOFORM F"/>
    <property type="match status" value="1"/>
</dbReference>
<dbReference type="Proteomes" id="UP000596742">
    <property type="component" value="Unassembled WGS sequence"/>
</dbReference>
<dbReference type="InterPro" id="IPR047153">
    <property type="entry name" value="TRIM45/56/19-like"/>
</dbReference>
<accession>A0A8B6FMN7</accession>
<dbReference type="AlphaFoldDB" id="A0A8B6FMN7"/>
<keyword evidence="4" id="KW-1185">Reference proteome</keyword>
<keyword evidence="1" id="KW-0863">Zinc-finger</keyword>
<dbReference type="InterPro" id="IPR015943">
    <property type="entry name" value="WD40/YVTN_repeat-like_dom_sf"/>
</dbReference>
<dbReference type="GO" id="GO:0008270">
    <property type="term" value="F:zinc ion binding"/>
    <property type="evidence" value="ECO:0007669"/>
    <property type="project" value="UniProtKB-KW"/>
</dbReference>
<organism evidence="3 4">
    <name type="scientific">Mytilus galloprovincialis</name>
    <name type="common">Mediterranean mussel</name>
    <dbReference type="NCBI Taxonomy" id="29158"/>
    <lineage>
        <taxon>Eukaryota</taxon>
        <taxon>Metazoa</taxon>
        <taxon>Spiralia</taxon>
        <taxon>Lophotrochozoa</taxon>
        <taxon>Mollusca</taxon>
        <taxon>Bivalvia</taxon>
        <taxon>Autobranchia</taxon>
        <taxon>Pteriomorphia</taxon>
        <taxon>Mytilida</taxon>
        <taxon>Mytiloidea</taxon>
        <taxon>Mytilidae</taxon>
        <taxon>Mytilinae</taxon>
        <taxon>Mytilus</taxon>
    </lineage>
</organism>
<feature type="domain" description="B box-type" evidence="2">
    <location>
        <begin position="4"/>
        <end position="54"/>
    </location>
</feature>
<sequence>MATTNNIFCGICEARHMSKAATFWCSECDEGLCMECHAHHSISKSSKHHEAISIESYNKLPTTITKIVNYCHEHDMIYTNYCPHHEKLCCPACIPADHKSCTNIQLLQHILKTAKTSALLHSIELSIEDIKSNIKDIIEDRQRNITTIHDQRQIYQHEVKQIRNKVNSYIDTLEQKILKEIDDAENKANTEIKRLIAKLSEKTHVADNFVQNISAIKKYASDLQAFIGSKSIEAGVEAEGKYLHSLTKDGRLDQIRLKLNIDTKLSNIESTIESFGTVTSKTEPPLVVLKSGKKKQAQIMSVVPRVDLISVDEIKLSKISQFTMKEKKRRQSYQIRGITVLPDGKIILADKLKLFIVNNNGRMDKSIYCQTARTGPFDVTYIKDNEVAISTSSGIQIINIQTMSILEIINTDGECAGIAHNNGKKICCVKSKGIQCIQISNKKITTLVTANDYFDRLGISVQGSKLYVTNFDNSDVNCYTLEGNHLWKFHNTSAIFQPTGIAVDYNSNVYVASYAFCSVIVVSSDGKQFKKIISIKNGLCQPRALHFDETNSTLIVANRDQPIYLYHVS</sequence>
<evidence type="ECO:0000256" key="1">
    <source>
        <dbReference type="PROSITE-ProRule" id="PRU00024"/>
    </source>
</evidence>
<evidence type="ECO:0000313" key="4">
    <source>
        <dbReference type="Proteomes" id="UP000596742"/>
    </source>
</evidence>